<feature type="compositionally biased region" description="Pro residues" evidence="1">
    <location>
        <begin position="56"/>
        <end position="71"/>
    </location>
</feature>
<feature type="compositionally biased region" description="Basic and acidic residues" evidence="1">
    <location>
        <begin position="336"/>
        <end position="351"/>
    </location>
</feature>
<evidence type="ECO:0000256" key="1">
    <source>
        <dbReference type="SAM" id="MobiDB-lite"/>
    </source>
</evidence>
<evidence type="ECO:0000313" key="3">
    <source>
        <dbReference type="Proteomes" id="UP001189429"/>
    </source>
</evidence>
<dbReference type="Proteomes" id="UP001189429">
    <property type="component" value="Unassembled WGS sequence"/>
</dbReference>
<accession>A0ABN9SCN8</accession>
<gene>
    <name evidence="2" type="ORF">PCOR1329_LOCUS28044</name>
</gene>
<feature type="region of interest" description="Disordered" evidence="1">
    <location>
        <begin position="158"/>
        <end position="192"/>
    </location>
</feature>
<comment type="caution">
    <text evidence="2">The sequence shown here is derived from an EMBL/GenBank/DDBJ whole genome shotgun (WGS) entry which is preliminary data.</text>
</comment>
<organism evidence="2 3">
    <name type="scientific">Prorocentrum cordatum</name>
    <dbReference type="NCBI Taxonomy" id="2364126"/>
    <lineage>
        <taxon>Eukaryota</taxon>
        <taxon>Sar</taxon>
        <taxon>Alveolata</taxon>
        <taxon>Dinophyceae</taxon>
        <taxon>Prorocentrales</taxon>
        <taxon>Prorocentraceae</taxon>
        <taxon>Prorocentrum</taxon>
    </lineage>
</organism>
<proteinExistence type="predicted"/>
<reference evidence="2" key="1">
    <citation type="submission" date="2023-10" db="EMBL/GenBank/DDBJ databases">
        <authorList>
            <person name="Chen Y."/>
            <person name="Shah S."/>
            <person name="Dougan E. K."/>
            <person name="Thang M."/>
            <person name="Chan C."/>
        </authorList>
    </citation>
    <scope>NUCLEOTIDE SEQUENCE [LARGE SCALE GENOMIC DNA]</scope>
</reference>
<feature type="compositionally biased region" description="Basic and acidic residues" evidence="1">
    <location>
        <begin position="178"/>
        <end position="192"/>
    </location>
</feature>
<name>A0ABN9SCN8_9DINO</name>
<keyword evidence="3" id="KW-1185">Reference proteome</keyword>
<feature type="region of interest" description="Disordered" evidence="1">
    <location>
        <begin position="332"/>
        <end position="410"/>
    </location>
</feature>
<dbReference type="EMBL" id="CAUYUJ010010269">
    <property type="protein sequence ID" value="CAK0828952.1"/>
    <property type="molecule type" value="Genomic_DNA"/>
</dbReference>
<sequence length="773" mass="82725">MEPASALESPGGFQRYCERGRALEQPGPAPQRPRGEPISGRPLAPWVVARNRRGDSPPPALPQDPPPPWPEVPALRLPAGPGVIAPPLKDEAAAGSARPLETQLALAFQDLAALVGIGPAATAEKPGRRVAPALGTKAAPLGARMRQPRQPLVRGVHSQCWTGPRHSPSSQPAVEALSDDHHPPDPPPEAKTEHWFDRIMPMPLAHPDNEEQQDDEDEFVPIYSQLRGHPLQGHVSGLPISEGIGGDSLDCDMPDTVRSTARDHLKAVDLAARIAQRGAAEPALKPAVQGSIFSSLPPVPPEPDVPLAAAHNEWELAFEWHSLEHTLKDVAGAARPAKDARATRKQERPRPAPEPSRGGGSSGSAAPAARPAPPAEERPRPAPEPSRGGSSGSAAPAARPAQPVAAPREAVAAAAAPGGLAEAAAAGREEAVPLQRRYGPQSRRGGASQDQLMVLQSNEHAMRCFATMAHHEEVLCEEWAVFYHTYSYAALIYELQAAVAAVLYRFPSGQSTLPRILVSDFAQLPDAPSLIGKFREKFSKDRMDHHPEYRAVAISTMCSLVALGPEVSTPTAFLAGFSQEDLSFTDALMKSLASCYIPQAKIKRLAVDIVRLSEEYGLDVSKYGGKACASGKAGHLLQIFVHRSRLDEIAYAALPYGEIDEERHLISDWLGGDFPMNFGQARLVANPKAFTNSDRVRMFTVSADPTFHGNRAAFQEALVRLIEGALDTPALRQTAIQGIATGVLPSWVAKQEAKAEVGSTSSGLKSLASRLRW</sequence>
<feature type="region of interest" description="Disordered" evidence="1">
    <location>
        <begin position="427"/>
        <end position="447"/>
    </location>
</feature>
<feature type="compositionally biased region" description="Low complexity" evidence="1">
    <location>
        <begin position="385"/>
        <end position="410"/>
    </location>
</feature>
<feature type="region of interest" description="Disordered" evidence="1">
    <location>
        <begin position="1"/>
        <end position="97"/>
    </location>
</feature>
<evidence type="ECO:0000313" key="2">
    <source>
        <dbReference type="EMBL" id="CAK0828952.1"/>
    </source>
</evidence>
<protein>
    <submittedName>
        <fullName evidence="2">Uncharacterized protein</fullName>
    </submittedName>
</protein>